<evidence type="ECO:0000256" key="9">
    <source>
        <dbReference type="RuleBase" id="RU361137"/>
    </source>
</evidence>
<feature type="compositionally biased region" description="Polar residues" evidence="10">
    <location>
        <begin position="266"/>
        <end position="280"/>
    </location>
</feature>
<keyword evidence="3 9" id="KW-0808">Transferase</keyword>
<dbReference type="SUPFAM" id="SSF47005">
    <property type="entry name" value="Peripheral subunit-binding domain of 2-oxo acid dehydrogenase complex"/>
    <property type="match status" value="1"/>
</dbReference>
<evidence type="ECO:0000256" key="3">
    <source>
        <dbReference type="ARBA" id="ARBA00022679"/>
    </source>
</evidence>
<feature type="region of interest" description="Disordered" evidence="10">
    <location>
        <begin position="213"/>
        <end position="283"/>
    </location>
</feature>
<evidence type="ECO:0000256" key="10">
    <source>
        <dbReference type="SAM" id="MobiDB-lite"/>
    </source>
</evidence>
<name>A0ABT0E8J7_9GAMM</name>
<evidence type="ECO:0000256" key="8">
    <source>
        <dbReference type="ARBA" id="ARBA00048370"/>
    </source>
</evidence>
<keyword evidence="14" id="KW-1185">Reference proteome</keyword>
<reference evidence="13" key="1">
    <citation type="submission" date="2022-04" db="EMBL/GenBank/DDBJ databases">
        <title>Alcanivorax sp. CY1518 draft genome sequence.</title>
        <authorList>
            <person name="Zhao G."/>
            <person name="An M."/>
        </authorList>
    </citation>
    <scope>NUCLEOTIDE SEQUENCE</scope>
    <source>
        <strain evidence="13">CY1518</strain>
    </source>
</reference>
<dbReference type="PROSITE" id="PS51826">
    <property type="entry name" value="PSBD"/>
    <property type="match status" value="1"/>
</dbReference>
<dbReference type="InterPro" id="IPR023213">
    <property type="entry name" value="CAT-like_dom_sf"/>
</dbReference>
<dbReference type="Proteomes" id="UP001165524">
    <property type="component" value="Unassembled WGS sequence"/>
</dbReference>
<dbReference type="NCBIfam" id="TIGR01348">
    <property type="entry name" value="PDHac_trf_long"/>
    <property type="match status" value="1"/>
</dbReference>
<keyword evidence="4" id="KW-0677">Repeat</keyword>
<dbReference type="InterPro" id="IPR003016">
    <property type="entry name" value="2-oxoA_DH_lipoyl-BS"/>
</dbReference>
<comment type="similarity">
    <text evidence="1 9">Belongs to the 2-oxoacid dehydrogenase family.</text>
</comment>
<dbReference type="Pfam" id="PF02817">
    <property type="entry name" value="E3_binding"/>
    <property type="match status" value="1"/>
</dbReference>
<dbReference type="PANTHER" id="PTHR43178:SF2">
    <property type="entry name" value="DIHYDROLIPOYLLYSINE-RESIDUE ACETYLTRANSFERASE COMPONENT OF PYRUVATE DEHYDROGENASE COMPLEX"/>
    <property type="match status" value="1"/>
</dbReference>
<feature type="region of interest" description="Disordered" evidence="10">
    <location>
        <begin position="79"/>
        <end position="137"/>
    </location>
</feature>
<organism evidence="13 14">
    <name type="scientific">Alcanivorax quisquiliarum</name>
    <dbReference type="NCBI Taxonomy" id="2933565"/>
    <lineage>
        <taxon>Bacteria</taxon>
        <taxon>Pseudomonadati</taxon>
        <taxon>Pseudomonadota</taxon>
        <taxon>Gammaproteobacteria</taxon>
        <taxon>Oceanospirillales</taxon>
        <taxon>Alcanivoracaceae</taxon>
        <taxon>Alcanivorax</taxon>
    </lineage>
</organism>
<feature type="domain" description="Lipoyl-binding" evidence="11">
    <location>
        <begin position="137"/>
        <end position="211"/>
    </location>
</feature>
<evidence type="ECO:0000256" key="2">
    <source>
        <dbReference type="ARBA" id="ARBA00011484"/>
    </source>
</evidence>
<dbReference type="Gene3D" id="2.40.50.100">
    <property type="match status" value="2"/>
</dbReference>
<dbReference type="PROSITE" id="PS00189">
    <property type="entry name" value="LIPOYL"/>
    <property type="match status" value="2"/>
</dbReference>
<dbReference type="EMBL" id="JALKII010000007">
    <property type="protein sequence ID" value="MCK0538163.1"/>
    <property type="molecule type" value="Genomic_DNA"/>
</dbReference>
<feature type="compositionally biased region" description="Basic and acidic residues" evidence="10">
    <location>
        <begin position="228"/>
        <end position="246"/>
    </location>
</feature>
<dbReference type="InterPro" id="IPR001078">
    <property type="entry name" value="2-oxoacid_DH_actylTfrase"/>
</dbReference>
<feature type="compositionally biased region" description="Low complexity" evidence="10">
    <location>
        <begin position="79"/>
        <end position="91"/>
    </location>
</feature>
<evidence type="ECO:0000313" key="14">
    <source>
        <dbReference type="Proteomes" id="UP001165524"/>
    </source>
</evidence>
<evidence type="ECO:0000256" key="4">
    <source>
        <dbReference type="ARBA" id="ARBA00022737"/>
    </source>
</evidence>
<gene>
    <name evidence="13" type="primary">aceF</name>
    <name evidence="13" type="ORF">MU846_10620</name>
</gene>
<dbReference type="GO" id="GO:0004742">
    <property type="term" value="F:dihydrolipoyllysine-residue acetyltransferase activity"/>
    <property type="evidence" value="ECO:0007669"/>
    <property type="project" value="UniProtKB-EC"/>
</dbReference>
<evidence type="ECO:0000256" key="6">
    <source>
        <dbReference type="ARBA" id="ARBA00023315"/>
    </source>
</evidence>
<dbReference type="EC" id="2.3.1.12" evidence="9"/>
<feature type="domain" description="Lipoyl-binding" evidence="11">
    <location>
        <begin position="3"/>
        <end position="77"/>
    </location>
</feature>
<accession>A0ABT0E8J7</accession>
<dbReference type="Pfam" id="PF00364">
    <property type="entry name" value="Biotin_lipoyl"/>
    <property type="match status" value="2"/>
</dbReference>
<dbReference type="InterPro" id="IPR000089">
    <property type="entry name" value="Biotin_lipoyl"/>
</dbReference>
<keyword evidence="6 9" id="KW-0012">Acyltransferase</keyword>
<comment type="subunit">
    <text evidence="2 9">Forms a 24-polypeptide structural core with octahedral symmetry.</text>
</comment>
<evidence type="ECO:0000256" key="1">
    <source>
        <dbReference type="ARBA" id="ARBA00007317"/>
    </source>
</evidence>
<dbReference type="InterPro" id="IPR011053">
    <property type="entry name" value="Single_hybrid_motif"/>
</dbReference>
<dbReference type="InterPro" id="IPR050743">
    <property type="entry name" value="2-oxoacid_DH_E2_comp"/>
</dbReference>
<evidence type="ECO:0000259" key="12">
    <source>
        <dbReference type="PROSITE" id="PS51826"/>
    </source>
</evidence>
<dbReference type="RefSeq" id="WP_246952525.1">
    <property type="nucleotide sequence ID" value="NZ_JALKII010000007.1"/>
</dbReference>
<feature type="compositionally biased region" description="Low complexity" evidence="10">
    <location>
        <begin position="123"/>
        <end position="137"/>
    </location>
</feature>
<dbReference type="CDD" id="cd06849">
    <property type="entry name" value="lipoyl_domain"/>
    <property type="match status" value="2"/>
</dbReference>
<dbReference type="SUPFAM" id="SSF51230">
    <property type="entry name" value="Single hybrid motif"/>
    <property type="match status" value="2"/>
</dbReference>
<dbReference type="Gene3D" id="3.30.559.10">
    <property type="entry name" value="Chloramphenicol acetyltransferase-like domain"/>
    <property type="match status" value="1"/>
</dbReference>
<sequence>MSVEIIKVPDTGSSDPVDVIEVPVKIGDQIDPEDTIVVLESDKATVEVPAPLGGKVLKMLVKAGDRVQEGDPLLEVDTGAAETESSTAVAAEADEASKQGSSPDEKAQDEEAQKNASAEQDEAPAASARQPAAPAKVKVVPVPDLGDIEGAELIELHINVGDRIEQEQIIGVLESDKASLEIPSPETGVVKAIIAKVGDKLSSGDALLELETSGADAEAQPPAASVAKAEKDHAEEQSSADKKQRTEAQVPAQVSAQVSGEGAPTGTASSHADSGRQPSSAKVYAGPAVRKLARKLGVDLAQVKGSGDKGRIIKDDVHEHVKGLLTQRPAASGGGFDLDLPEVDFSKFGETERIELNKLRRVAGSNLHRAWLTIPHVTQFDEADITTLEAFRQSENQRLQKSGVKLTMLAFLVKACAVALREFPHFNSSLEKSGEALIQKHYINIGVAVDTPNGLVVPVVRDADRKGVVDIAREVGELAEKARNRKLSPAEMQGGTFSVSSLGGIGGTAFTPIVNWPEVAILGVSRTQKKPVWNGEGFEPRDMLPLSLSYDHRVIDGADAARFTTFLAAVLADMRRALL</sequence>
<keyword evidence="5 9" id="KW-0450">Lipoyl</keyword>
<dbReference type="SUPFAM" id="SSF52777">
    <property type="entry name" value="CoA-dependent acyltransferases"/>
    <property type="match status" value="1"/>
</dbReference>
<evidence type="ECO:0000256" key="5">
    <source>
        <dbReference type="ARBA" id="ARBA00022823"/>
    </source>
</evidence>
<evidence type="ECO:0000259" key="11">
    <source>
        <dbReference type="PROSITE" id="PS50968"/>
    </source>
</evidence>
<dbReference type="Pfam" id="PF00198">
    <property type="entry name" value="2-oxoacid_dh"/>
    <property type="match status" value="1"/>
</dbReference>
<comment type="catalytic activity">
    <reaction evidence="8 9">
        <text>N(6)-[(R)-dihydrolipoyl]-L-lysyl-[protein] + acetyl-CoA = N(6)-[(R)-S(8)-acetyldihydrolipoyl]-L-lysyl-[protein] + CoA</text>
        <dbReference type="Rhea" id="RHEA:17017"/>
        <dbReference type="Rhea" id="RHEA-COMP:10475"/>
        <dbReference type="Rhea" id="RHEA-COMP:10478"/>
        <dbReference type="ChEBI" id="CHEBI:57287"/>
        <dbReference type="ChEBI" id="CHEBI:57288"/>
        <dbReference type="ChEBI" id="CHEBI:83100"/>
        <dbReference type="ChEBI" id="CHEBI:83111"/>
        <dbReference type="EC" id="2.3.1.12"/>
    </reaction>
</comment>
<dbReference type="InterPro" id="IPR004167">
    <property type="entry name" value="PSBD"/>
</dbReference>
<proteinExistence type="inferred from homology"/>
<comment type="cofactor">
    <cofactor evidence="9">
        <name>(R)-lipoate</name>
        <dbReference type="ChEBI" id="CHEBI:83088"/>
    </cofactor>
    <text evidence="9">Binds 2 lipoyl cofactors covalently.</text>
</comment>
<feature type="compositionally biased region" description="Basic and acidic residues" evidence="10">
    <location>
        <begin position="103"/>
        <end position="113"/>
    </location>
</feature>
<protein>
    <recommendedName>
        <fullName evidence="9">Acetyltransferase component of pyruvate dehydrogenase complex</fullName>
        <ecNumber evidence="9">2.3.1.12</ecNumber>
    </recommendedName>
</protein>
<dbReference type="InterPro" id="IPR036625">
    <property type="entry name" value="E3-bd_dom_sf"/>
</dbReference>
<evidence type="ECO:0000313" key="13">
    <source>
        <dbReference type="EMBL" id="MCK0538163.1"/>
    </source>
</evidence>
<comment type="function">
    <text evidence="7">The pyruvate dehydrogenase complex catalyzes the overall conversion of pyruvate to acetyl-CoA and CO(2). It contains multiple copies of three enzymatic components: pyruvate dehydrogenase (E1), dihydrolipoamide acetyltransferase (E2) and lipoamide dehydrogenase (E3).</text>
</comment>
<comment type="caution">
    <text evidence="13">The sequence shown here is derived from an EMBL/GenBank/DDBJ whole genome shotgun (WGS) entry which is preliminary data.</text>
</comment>
<dbReference type="PROSITE" id="PS50968">
    <property type="entry name" value="BIOTINYL_LIPOYL"/>
    <property type="match status" value="2"/>
</dbReference>
<dbReference type="InterPro" id="IPR006256">
    <property type="entry name" value="AcTrfase_Pyrv_DH_cplx"/>
</dbReference>
<dbReference type="PANTHER" id="PTHR43178">
    <property type="entry name" value="DIHYDROLIPOAMIDE ACETYLTRANSFERASE COMPONENT OF PYRUVATE DEHYDROGENASE COMPLEX"/>
    <property type="match status" value="1"/>
</dbReference>
<evidence type="ECO:0000256" key="7">
    <source>
        <dbReference type="ARBA" id="ARBA00025211"/>
    </source>
</evidence>
<feature type="domain" description="Peripheral subunit-binding (PSBD)" evidence="12">
    <location>
        <begin position="284"/>
        <end position="321"/>
    </location>
</feature>
<dbReference type="Gene3D" id="4.10.320.10">
    <property type="entry name" value="E3-binding domain"/>
    <property type="match status" value="1"/>
</dbReference>